<feature type="region of interest" description="Disordered" evidence="11">
    <location>
        <begin position="640"/>
        <end position="718"/>
    </location>
</feature>
<reference evidence="13 14" key="1">
    <citation type="submission" date="2020-06" db="EMBL/GenBank/DDBJ databases">
        <title>Transcriptomic and genomic resources for Thalictrum thalictroides and T. hernandezii: Facilitating candidate gene discovery in an emerging model plant lineage.</title>
        <authorList>
            <person name="Arias T."/>
            <person name="Riano-Pachon D.M."/>
            <person name="Di Stilio V.S."/>
        </authorList>
    </citation>
    <scope>NUCLEOTIDE SEQUENCE [LARGE SCALE GENOMIC DNA]</scope>
    <source>
        <strain evidence="14">cv. WT478/WT964</strain>
        <tissue evidence="13">Leaves</tissue>
    </source>
</reference>
<dbReference type="PANTHER" id="PTHR10015:SF445">
    <property type="entry name" value="HEAT STRESS TRANSCRIPTION FACTOR A-4B-LIKE"/>
    <property type="match status" value="1"/>
</dbReference>
<keyword evidence="3" id="KW-0597">Phosphoprotein</keyword>
<evidence type="ECO:0000256" key="7">
    <source>
        <dbReference type="ARBA" id="ARBA00023163"/>
    </source>
</evidence>
<feature type="coiled-coil region" evidence="10">
    <location>
        <begin position="410"/>
        <end position="465"/>
    </location>
</feature>
<evidence type="ECO:0000313" key="14">
    <source>
        <dbReference type="Proteomes" id="UP000554482"/>
    </source>
</evidence>
<accession>A0A7J6WJS7</accession>
<feature type="coiled-coil region" evidence="10">
    <location>
        <begin position="41"/>
        <end position="68"/>
    </location>
</feature>
<protein>
    <submittedName>
        <fullName evidence="13">Heat stress transcription factor a-4b</fullName>
    </submittedName>
</protein>
<evidence type="ECO:0000256" key="3">
    <source>
        <dbReference type="ARBA" id="ARBA00022553"/>
    </source>
</evidence>
<dbReference type="GO" id="GO:0034605">
    <property type="term" value="P:cellular response to heat"/>
    <property type="evidence" value="ECO:0007669"/>
    <property type="project" value="TreeGrafter"/>
</dbReference>
<dbReference type="GO" id="GO:0000978">
    <property type="term" value="F:RNA polymerase II cis-regulatory region sequence-specific DNA binding"/>
    <property type="evidence" value="ECO:0007669"/>
    <property type="project" value="TreeGrafter"/>
</dbReference>
<evidence type="ECO:0000313" key="13">
    <source>
        <dbReference type="EMBL" id="KAF5197193.1"/>
    </source>
</evidence>
<evidence type="ECO:0000256" key="9">
    <source>
        <dbReference type="RuleBase" id="RU004020"/>
    </source>
</evidence>
<evidence type="ECO:0000256" key="6">
    <source>
        <dbReference type="ARBA" id="ARBA00023125"/>
    </source>
</evidence>
<evidence type="ECO:0000256" key="5">
    <source>
        <dbReference type="ARBA" id="ARBA00023016"/>
    </source>
</evidence>
<evidence type="ECO:0000256" key="11">
    <source>
        <dbReference type="SAM" id="MobiDB-lite"/>
    </source>
</evidence>
<dbReference type="Proteomes" id="UP000554482">
    <property type="component" value="Unassembled WGS sequence"/>
</dbReference>
<evidence type="ECO:0000256" key="4">
    <source>
        <dbReference type="ARBA" id="ARBA00023015"/>
    </source>
</evidence>
<sequence length="743" mass="84303">MGLKKMKSLDVVFKEAVGLSEKVEGESGDSEKEEENGGEGLSKMLKEVYELKKKLRKIEKEVRIMKGNVKEKGTEKNSLKKKVVESNGNVKEKEIKEKSVSGLKEKGKKKNSLKKKVVESNGNVKEKEIKEKSVSGLYSLFTSIPKVSHSLLTKKDDCEKKLDVSEEGSEYTLKLRPMKDLSPELISLVKLLHEKGYLSDANFLPRTKEFDLDCFSTLYSRGFVKARAERLAKDHPEISKCLSESEIKRIALFGCPSIEKKTAFAAKRLRSYFDIQEEIVCRPCKLNSSCKVKFHTVGKKYDKMDLADVMKILTLYSLELLPSELTVPDETKDSINKLLHQFARDLLPKYFKHNNFSSFVRQLNTYGFRKIDPDQWEFSNEDFVRGQRHLLKNIHRRKPIHSHSLQSGQGGLTESLRQELEDEIEKLKNDKALLLLDLQRHTQERNGMELQMQTLERRLHRMEHHQQQMMTFLAQIMQRPGFLPNLMQQSESHNKKRRLPNGDLFYEEADIAQNLVVPFQPASVEKPDDLPLVVINVEPFEKFELSLNCWENFLHGVGEASGEEMHGVGERPLQSSGPIISEMHASSGDTDMSLRPQSPKLISSSPHSKDAHSSPEVGESMCNVESTVISSLQLSPEVRPKDLGIDVNSKPVAAPENESSKEQEEGTAPSAVPPGANDDFWGQFLTETPGASETQEVQSERRDTAYKKNESKPANRGGIFWWNMKNVDNLTEQMGQLSPAEKT</sequence>
<dbReference type="PROSITE" id="PS00434">
    <property type="entry name" value="HSF_DOMAIN"/>
    <property type="match status" value="1"/>
</dbReference>
<keyword evidence="10" id="KW-0175">Coiled coil</keyword>
<dbReference type="PRINTS" id="PR00056">
    <property type="entry name" value="HSFDOMAIN"/>
</dbReference>
<dbReference type="OrthoDB" id="60033at2759"/>
<keyword evidence="8" id="KW-0539">Nucleus</keyword>
<evidence type="ECO:0000256" key="8">
    <source>
        <dbReference type="ARBA" id="ARBA00023242"/>
    </source>
</evidence>
<evidence type="ECO:0000256" key="2">
    <source>
        <dbReference type="ARBA" id="ARBA00011233"/>
    </source>
</evidence>
<keyword evidence="14" id="KW-1185">Reference proteome</keyword>
<dbReference type="Pfam" id="PF00447">
    <property type="entry name" value="HSF_DNA-bind"/>
    <property type="match status" value="1"/>
</dbReference>
<dbReference type="InterPro" id="IPR036390">
    <property type="entry name" value="WH_DNA-bd_sf"/>
</dbReference>
<feature type="domain" description="HSF-type DNA-binding" evidence="12">
    <location>
        <begin position="347"/>
        <end position="371"/>
    </location>
</feature>
<comment type="caution">
    <text evidence="13">The sequence shown here is derived from an EMBL/GenBank/DDBJ whole genome shotgun (WGS) entry which is preliminary data.</text>
</comment>
<feature type="compositionally biased region" description="Basic and acidic residues" evidence="11">
    <location>
        <begin position="698"/>
        <end position="713"/>
    </location>
</feature>
<dbReference type="InterPro" id="IPR000232">
    <property type="entry name" value="HSF_DNA-bd"/>
</dbReference>
<dbReference type="Gene3D" id="1.10.10.10">
    <property type="entry name" value="Winged helix-like DNA-binding domain superfamily/Winged helix DNA-binding domain"/>
    <property type="match status" value="1"/>
</dbReference>
<dbReference type="EMBL" id="JABWDY010014994">
    <property type="protein sequence ID" value="KAF5197193.1"/>
    <property type="molecule type" value="Genomic_DNA"/>
</dbReference>
<feature type="region of interest" description="Disordered" evidence="11">
    <location>
        <begin position="21"/>
        <end position="41"/>
    </location>
</feature>
<feature type="compositionally biased region" description="Acidic residues" evidence="11">
    <location>
        <begin position="26"/>
        <end position="37"/>
    </location>
</feature>
<keyword evidence="7" id="KW-0804">Transcription</keyword>
<evidence type="ECO:0000256" key="1">
    <source>
        <dbReference type="ARBA" id="ARBA00004123"/>
    </source>
</evidence>
<dbReference type="SUPFAM" id="SSF46785">
    <property type="entry name" value="Winged helix' DNA-binding domain"/>
    <property type="match status" value="1"/>
</dbReference>
<proteinExistence type="inferred from homology"/>
<feature type="compositionally biased region" description="Polar residues" evidence="11">
    <location>
        <begin position="685"/>
        <end position="697"/>
    </location>
</feature>
<dbReference type="InterPro" id="IPR036388">
    <property type="entry name" value="WH-like_DNA-bd_sf"/>
</dbReference>
<keyword evidence="6" id="KW-0238">DNA-binding</keyword>
<evidence type="ECO:0000259" key="12">
    <source>
        <dbReference type="PROSITE" id="PS00434"/>
    </source>
</evidence>
<name>A0A7J6WJS7_THATH</name>
<dbReference type="GO" id="GO:0006357">
    <property type="term" value="P:regulation of transcription by RNA polymerase II"/>
    <property type="evidence" value="ECO:0007669"/>
    <property type="project" value="TreeGrafter"/>
</dbReference>
<dbReference type="AlphaFoldDB" id="A0A7J6WJS7"/>
<comment type="similarity">
    <text evidence="9">Belongs to the HSF family.</text>
</comment>
<dbReference type="SMART" id="SM00415">
    <property type="entry name" value="HSF"/>
    <property type="match status" value="1"/>
</dbReference>
<comment type="subcellular location">
    <subcellularLocation>
        <location evidence="1">Nucleus</location>
    </subcellularLocation>
</comment>
<dbReference type="FunFam" id="1.10.10.10:FF:000037">
    <property type="entry name" value="Heat stress transcription factor B-4"/>
    <property type="match status" value="1"/>
</dbReference>
<evidence type="ECO:0000256" key="10">
    <source>
        <dbReference type="SAM" id="Coils"/>
    </source>
</evidence>
<comment type="subunit">
    <text evidence="2">Homotrimer.</text>
</comment>
<organism evidence="13 14">
    <name type="scientific">Thalictrum thalictroides</name>
    <name type="common">Rue-anemone</name>
    <name type="synonym">Anemone thalictroides</name>
    <dbReference type="NCBI Taxonomy" id="46969"/>
    <lineage>
        <taxon>Eukaryota</taxon>
        <taxon>Viridiplantae</taxon>
        <taxon>Streptophyta</taxon>
        <taxon>Embryophyta</taxon>
        <taxon>Tracheophyta</taxon>
        <taxon>Spermatophyta</taxon>
        <taxon>Magnoliopsida</taxon>
        <taxon>Ranunculales</taxon>
        <taxon>Ranunculaceae</taxon>
        <taxon>Thalictroideae</taxon>
        <taxon>Thalictrum</taxon>
    </lineage>
</organism>
<dbReference type="GO" id="GO:0005634">
    <property type="term" value="C:nucleus"/>
    <property type="evidence" value="ECO:0007669"/>
    <property type="project" value="UniProtKB-SubCell"/>
</dbReference>
<gene>
    <name evidence="13" type="ORF">FRX31_013218</name>
</gene>
<keyword evidence="5" id="KW-0346">Stress response</keyword>
<feature type="region of interest" description="Disordered" evidence="11">
    <location>
        <begin position="563"/>
        <end position="619"/>
    </location>
</feature>
<keyword evidence="4" id="KW-0805">Transcription regulation</keyword>
<dbReference type="GO" id="GO:0003700">
    <property type="term" value="F:DNA-binding transcription factor activity"/>
    <property type="evidence" value="ECO:0007669"/>
    <property type="project" value="InterPro"/>
</dbReference>
<dbReference type="PANTHER" id="PTHR10015">
    <property type="entry name" value="HEAT SHOCK TRANSCRIPTION FACTOR"/>
    <property type="match status" value="1"/>
</dbReference>